<gene>
    <name evidence="1" type="ORF">WUBG_18791</name>
</gene>
<dbReference type="Proteomes" id="UP000004810">
    <property type="component" value="Unassembled WGS sequence"/>
</dbReference>
<evidence type="ECO:0000313" key="2">
    <source>
        <dbReference type="Proteomes" id="UP000004810"/>
    </source>
</evidence>
<reference evidence="2" key="1">
    <citation type="submission" date="2012-08" db="EMBL/GenBank/DDBJ databases">
        <title>The Genome Sequence of Wuchereria bancrofti.</title>
        <authorList>
            <person name="Nutman T.B."/>
            <person name="Fink D.L."/>
            <person name="Russ C."/>
            <person name="Young S."/>
            <person name="Zeng Q."/>
            <person name="Koehrsen M."/>
            <person name="Alvarado L."/>
            <person name="Berlin A."/>
            <person name="Chapman S.B."/>
            <person name="Chen Z."/>
            <person name="Freedman E."/>
            <person name="Gellesch M."/>
            <person name="Goldberg J."/>
            <person name="Griggs A."/>
            <person name="Gujja S."/>
            <person name="Heilman E.R."/>
            <person name="Heiman D."/>
            <person name="Hepburn T."/>
            <person name="Howarth C."/>
            <person name="Jen D."/>
            <person name="Larson L."/>
            <person name="Lewis B."/>
            <person name="Mehta T."/>
            <person name="Park D."/>
            <person name="Pearson M."/>
            <person name="Roberts A."/>
            <person name="Saif S."/>
            <person name="Shea T."/>
            <person name="Shenoy N."/>
            <person name="Sisk P."/>
            <person name="Stolte C."/>
            <person name="Sykes S."/>
            <person name="Walk T."/>
            <person name="White J."/>
            <person name="Yandava C."/>
            <person name="Haas B."/>
            <person name="Henn M.R."/>
            <person name="Nusbaum C."/>
            <person name="Birren B."/>
        </authorList>
    </citation>
    <scope>NUCLEOTIDE SEQUENCE [LARGE SCALE GENOMIC DNA]</scope>
    <source>
        <strain evidence="2">NA</strain>
    </source>
</reference>
<proteinExistence type="predicted"/>
<dbReference type="EMBL" id="ADBV01022530">
    <property type="protein sequence ID" value="EJW70303.1"/>
    <property type="molecule type" value="Genomic_DNA"/>
</dbReference>
<accession>J9DL05</accession>
<name>J9DL05_WUCBA</name>
<organism evidence="1 2">
    <name type="scientific">Wuchereria bancrofti</name>
    <dbReference type="NCBI Taxonomy" id="6293"/>
    <lineage>
        <taxon>Eukaryota</taxon>
        <taxon>Metazoa</taxon>
        <taxon>Ecdysozoa</taxon>
        <taxon>Nematoda</taxon>
        <taxon>Chromadorea</taxon>
        <taxon>Rhabditida</taxon>
        <taxon>Spirurina</taxon>
        <taxon>Spiruromorpha</taxon>
        <taxon>Filarioidea</taxon>
        <taxon>Onchocercidae</taxon>
        <taxon>Wuchereria</taxon>
    </lineage>
</organism>
<protein>
    <submittedName>
        <fullName evidence="1">Uncharacterized protein</fullName>
    </submittedName>
</protein>
<dbReference type="AlphaFoldDB" id="J9DL05"/>
<evidence type="ECO:0000313" key="1">
    <source>
        <dbReference type="EMBL" id="EJW70303.1"/>
    </source>
</evidence>
<sequence length="59" mass="6556">MTPTYTIPVINDCCCTCVTPCMYSQMRIHGAKIFSASLVADLEDHSKCNDPVLKSIMEE</sequence>
<comment type="caution">
    <text evidence="1">The sequence shown here is derived from an EMBL/GenBank/DDBJ whole genome shotgun (WGS) entry which is preliminary data.</text>
</comment>
<feature type="non-terminal residue" evidence="1">
    <location>
        <position position="59"/>
    </location>
</feature>